<dbReference type="InterPro" id="IPR052523">
    <property type="entry name" value="Trichothecene_AcTrans"/>
</dbReference>
<dbReference type="RefSeq" id="XP_060408619.1">
    <property type="nucleotide sequence ID" value="XM_060561672.1"/>
</dbReference>
<organism evidence="2 3">
    <name type="scientific">Colletotrichum navitas</name>
    <dbReference type="NCBI Taxonomy" id="681940"/>
    <lineage>
        <taxon>Eukaryota</taxon>
        <taxon>Fungi</taxon>
        <taxon>Dikarya</taxon>
        <taxon>Ascomycota</taxon>
        <taxon>Pezizomycotina</taxon>
        <taxon>Sordariomycetes</taxon>
        <taxon>Hypocreomycetidae</taxon>
        <taxon>Glomerellales</taxon>
        <taxon>Glomerellaceae</taxon>
        <taxon>Colletotrichum</taxon>
        <taxon>Colletotrichum graminicola species complex</taxon>
    </lineage>
</organism>
<name>A0AAD8UXM6_9PEZI</name>
<evidence type="ECO:0000313" key="2">
    <source>
        <dbReference type="EMBL" id="KAK1572847.1"/>
    </source>
</evidence>
<evidence type="ECO:0000313" key="3">
    <source>
        <dbReference type="Proteomes" id="UP001230504"/>
    </source>
</evidence>
<dbReference type="Pfam" id="PF13673">
    <property type="entry name" value="Acetyltransf_10"/>
    <property type="match status" value="1"/>
</dbReference>
<dbReference type="SUPFAM" id="SSF55729">
    <property type="entry name" value="Acyl-CoA N-acyltransferases (Nat)"/>
    <property type="match status" value="1"/>
</dbReference>
<dbReference type="GeneID" id="85445912"/>
<reference evidence="2" key="1">
    <citation type="submission" date="2021-06" db="EMBL/GenBank/DDBJ databases">
        <title>Comparative genomics, transcriptomics and evolutionary studies reveal genomic signatures of adaptation to plant cell wall in hemibiotrophic fungi.</title>
        <authorList>
            <consortium name="DOE Joint Genome Institute"/>
            <person name="Baroncelli R."/>
            <person name="Diaz J.F."/>
            <person name="Benocci T."/>
            <person name="Peng M."/>
            <person name="Battaglia E."/>
            <person name="Haridas S."/>
            <person name="Andreopoulos W."/>
            <person name="Labutti K."/>
            <person name="Pangilinan J."/>
            <person name="Floch G.L."/>
            <person name="Makela M.R."/>
            <person name="Henrissat B."/>
            <person name="Grigoriev I.V."/>
            <person name="Crouch J.A."/>
            <person name="De Vries R.P."/>
            <person name="Sukno S.A."/>
            <person name="Thon M.R."/>
        </authorList>
    </citation>
    <scope>NUCLEOTIDE SEQUENCE</scope>
    <source>
        <strain evidence="2">CBS 125086</strain>
    </source>
</reference>
<keyword evidence="3" id="KW-1185">Reference proteome</keyword>
<dbReference type="PANTHER" id="PTHR42791">
    <property type="entry name" value="GNAT FAMILY ACETYLTRANSFERASE"/>
    <property type="match status" value="1"/>
</dbReference>
<gene>
    <name evidence="2" type="ORF">LY79DRAFT_594277</name>
</gene>
<accession>A0AAD8UXM6</accession>
<dbReference type="PANTHER" id="PTHR42791:SF2">
    <property type="entry name" value="N-ACETYLTRANSFERASE DOMAIN-CONTAINING PROTEIN"/>
    <property type="match status" value="1"/>
</dbReference>
<dbReference type="EMBL" id="JAHLJV010000103">
    <property type="protein sequence ID" value="KAK1572847.1"/>
    <property type="molecule type" value="Genomic_DNA"/>
</dbReference>
<feature type="domain" description="N-acetyltransferase" evidence="1">
    <location>
        <begin position="72"/>
        <end position="202"/>
    </location>
</feature>
<dbReference type="CDD" id="cd04301">
    <property type="entry name" value="NAT_SF"/>
    <property type="match status" value="1"/>
</dbReference>
<dbReference type="GO" id="GO:0016747">
    <property type="term" value="F:acyltransferase activity, transferring groups other than amino-acyl groups"/>
    <property type="evidence" value="ECO:0007669"/>
    <property type="project" value="InterPro"/>
</dbReference>
<dbReference type="AlphaFoldDB" id="A0AAD8UXM6"/>
<dbReference type="InterPro" id="IPR016181">
    <property type="entry name" value="Acyl_CoA_acyltransferase"/>
</dbReference>
<dbReference type="PROSITE" id="PS51186">
    <property type="entry name" value="GNAT"/>
    <property type="match status" value="1"/>
</dbReference>
<proteinExistence type="predicted"/>
<sequence>MATENKYIIQQCTVADSDELTRNNISAFWADPHWNLAWPVDPATGRIVGFARWYLPASHSTTADGTPTWPDAMVPAVTPEEEAEIQRNAKTAHWDPNEESDELLIPIREAKDEILAKKSYMRLDYLAVHPDNQGKGIGTVLVESGMKQAEEMKLDIFVHAMKAGVGVYKRLGFSIEKEFSQDDTEYGGEGEVDTALMIYRQKV</sequence>
<dbReference type="Proteomes" id="UP001230504">
    <property type="component" value="Unassembled WGS sequence"/>
</dbReference>
<evidence type="ECO:0000259" key="1">
    <source>
        <dbReference type="PROSITE" id="PS51186"/>
    </source>
</evidence>
<dbReference type="Gene3D" id="3.40.630.30">
    <property type="match status" value="1"/>
</dbReference>
<dbReference type="InterPro" id="IPR000182">
    <property type="entry name" value="GNAT_dom"/>
</dbReference>
<comment type="caution">
    <text evidence="2">The sequence shown here is derived from an EMBL/GenBank/DDBJ whole genome shotgun (WGS) entry which is preliminary data.</text>
</comment>
<protein>
    <submittedName>
        <fullName evidence="2">Acetyltransferase</fullName>
    </submittedName>
</protein>